<dbReference type="HOGENOM" id="CLU_045931_0_0_2"/>
<dbReference type="EMBL" id="BA000011">
    <property type="protein sequence ID" value="BAB60455.1"/>
    <property type="molecule type" value="Genomic_DNA"/>
</dbReference>
<dbReference type="AlphaFoldDB" id="Q978V2"/>
<dbReference type="InterPro" id="IPR032710">
    <property type="entry name" value="NTF2-like_dom_sf"/>
</dbReference>
<dbReference type="SUPFAM" id="SSF54427">
    <property type="entry name" value="NTF2-like"/>
    <property type="match status" value="3"/>
</dbReference>
<dbReference type="OrthoDB" id="56193at2157"/>
<dbReference type="RefSeq" id="WP_010917548.1">
    <property type="nucleotide sequence ID" value="NC_002689.2"/>
</dbReference>
<gene>
    <name evidence="1" type="ORF">TVG1353500</name>
</gene>
<reference evidence="1 2" key="1">
    <citation type="journal article" date="1999" name="Proc. Jpn. Acad.">
        <title>Determination of the complete genomic DNA sequence of Thermoplasma volvanium GSS1.</title>
        <authorList>
            <person name="Kawashima T."/>
            <person name="Yamamoto Y."/>
            <person name="Aramaki H."/>
            <person name="Nunoshiba T."/>
            <person name="Kawamoto T."/>
            <person name="Watanabe K."/>
            <person name="Yamazaki M."/>
            <person name="Kanehori K."/>
            <person name="Amano N."/>
            <person name="Ohya Y."/>
            <person name="Makino K."/>
            <person name="Suzuki M."/>
        </authorList>
    </citation>
    <scope>NUCLEOTIDE SEQUENCE [LARGE SCALE GENOMIC DNA]</scope>
    <source>
        <strain evidence="2">ATCC 51530 / DSM 4299 / JCM 9571 / NBRC 15438 / GSS1</strain>
    </source>
</reference>
<sequence length="472" mass="52180">MDTLKVALGVAIALVIVFAGAFGYSYYQNSKTSSAYSTAQANAQDYKPNAVLGDAFEHWNNIAIENTTLVSSQYLSNATLQWIGGPLSGTYTGLSAIDSTWNKFFGLWSAVWLYTSNPPVVTTSGDTAQVTAPVQFIVTPFNVNNTVEYINVSYTLDFMKSGGQFYITHEVWHITGAGILASVPSAVLTQEVEAQAMEHWDYIAIENTSLLQPEYASNATLDWIGGPLTGTYSGVSSIIGTWGKFFGLWSAVWFYTVTPPSVSVIGKTATVTSMNQFIVTPTSANNTVEYLNISYTLNYYKEMGQYKIVGETWHIVGTGYISTNENQDMYNQVLALAFSHWNNIAIENLTSVMEQYNDSATLYWVNSTLNGTYQGYSNISAVWNKFFKAWIAVWFYAEEPPTVAMKGDMAYVNATVQFVVQKNATTFDYINVSYQIVYQNMGFNVKTGQFQFEIVSEVFNVLGGAPGPLNKV</sequence>
<dbReference type="eggNOG" id="arCOG03704">
    <property type="taxonomic scope" value="Archaea"/>
</dbReference>
<name>Q978V2_THEVO</name>
<evidence type="ECO:0000313" key="2">
    <source>
        <dbReference type="Proteomes" id="UP000001017"/>
    </source>
</evidence>
<dbReference type="Proteomes" id="UP000001017">
    <property type="component" value="Chromosome"/>
</dbReference>
<dbReference type="KEGG" id="tvo:TVG1353500"/>
<organism evidence="1 2">
    <name type="scientific">Thermoplasma volcanium (strain ATCC 51530 / DSM 4299 / JCM 9571 / NBRC 15438 / GSS1)</name>
    <dbReference type="NCBI Taxonomy" id="273116"/>
    <lineage>
        <taxon>Archaea</taxon>
        <taxon>Methanobacteriati</taxon>
        <taxon>Thermoplasmatota</taxon>
        <taxon>Thermoplasmata</taxon>
        <taxon>Thermoplasmatales</taxon>
        <taxon>Thermoplasmataceae</taxon>
        <taxon>Thermoplasma</taxon>
    </lineage>
</organism>
<dbReference type="STRING" id="273116.gene:9382121"/>
<reference evidence="1 2" key="2">
    <citation type="journal article" date="2000" name="Proc. Natl. Acad. Sci. U.S.A.">
        <title>Archaeal adaptation to higher temperatures revealed by genomic sequence of Thermoplasma volcanium.</title>
        <authorList>
            <person name="Kawashima T."/>
            <person name="Amano N."/>
            <person name="Koike H."/>
            <person name="Makino S."/>
            <person name="Higuchi S."/>
            <person name="Kawashima-Ohya Y."/>
            <person name="Watanabe K."/>
            <person name="Yamazaki M."/>
            <person name="Kanehori K."/>
            <person name="Kawamoto T."/>
            <person name="Nunoshiba T."/>
            <person name="Yamamoto Y."/>
            <person name="Aramaki H."/>
            <person name="Makino K."/>
            <person name="Suzuki M."/>
        </authorList>
    </citation>
    <scope>NUCLEOTIDE SEQUENCE [LARGE SCALE GENOMIC DNA]</scope>
    <source>
        <strain evidence="2">ATCC 51530 / DSM 4299 / JCM 9571 / NBRC 15438 / GSS1</strain>
    </source>
</reference>
<dbReference type="GeneID" id="1441430"/>
<accession>Q978V2</accession>
<protein>
    <submittedName>
        <fullName evidence="1">TVG1353500 protein</fullName>
    </submittedName>
</protein>
<proteinExistence type="predicted"/>
<dbReference type="PaxDb" id="273116-14325552"/>
<evidence type="ECO:0000313" key="1">
    <source>
        <dbReference type="EMBL" id="BAB60455.1"/>
    </source>
</evidence>
<keyword evidence="2" id="KW-1185">Reference proteome</keyword>
<dbReference type="Gene3D" id="3.10.450.50">
    <property type="match status" value="1"/>
</dbReference>